<evidence type="ECO:0000313" key="2">
    <source>
        <dbReference type="Proteomes" id="UP001163321"/>
    </source>
</evidence>
<proteinExistence type="predicted"/>
<dbReference type="Proteomes" id="UP001163321">
    <property type="component" value="Chromosome 12"/>
</dbReference>
<organism evidence="1 2">
    <name type="scientific">Peronosclerospora sorghi</name>
    <dbReference type="NCBI Taxonomy" id="230839"/>
    <lineage>
        <taxon>Eukaryota</taxon>
        <taxon>Sar</taxon>
        <taxon>Stramenopiles</taxon>
        <taxon>Oomycota</taxon>
        <taxon>Peronosporomycetes</taxon>
        <taxon>Peronosporales</taxon>
        <taxon>Peronosporaceae</taxon>
        <taxon>Peronosclerospora</taxon>
    </lineage>
</organism>
<comment type="caution">
    <text evidence="1">The sequence shown here is derived from an EMBL/GenBank/DDBJ whole genome shotgun (WGS) entry which is preliminary data.</text>
</comment>
<gene>
    <name evidence="1" type="ORF">PsorP6_011897</name>
</gene>
<keyword evidence="2" id="KW-1185">Reference proteome</keyword>
<sequence>MVEIGARRATCGRCKRPLSVCYCSYLPQQRVQTKQTHVLVLQHEHENRRRAAISSVPVLTKTLENVTLATLNEACDCGPGVNDELDAFLYNERDGNQAFDATMILFPAKHAQTLAVTNMEAQIAKKQVLLIVIDGTWKQAKKIVHRNQRHWEVAARDWNRRGASFQYVCLEKTNERGERATSTSIYGALRREPMDGCLSTLEAVASALMILEPQETRHVVHDSLLHAFQGMVSLQTPFHQRGQRAKLQQCDDISKAHAVEMKRQRPQQQQQPLPKTSERVIPTTSTSVQHQYVFYTTHMDFRHRQQLVQHVSRSYTTGRPILMLISVYCQQSDVVVCTYDEAKARCRELNHDRKRGQRVDMLRLEVFMKHLAQCHDEILP</sequence>
<protein>
    <submittedName>
        <fullName evidence="1">Uncharacterized protein</fullName>
    </submittedName>
</protein>
<accession>A0ACC0WK67</accession>
<evidence type="ECO:0000313" key="1">
    <source>
        <dbReference type="EMBL" id="KAI9919162.1"/>
    </source>
</evidence>
<name>A0ACC0WK67_9STRA</name>
<reference evidence="1 2" key="1">
    <citation type="journal article" date="2022" name="bioRxiv">
        <title>The genome of the oomycete Peronosclerospora sorghi, a cosmopolitan pathogen of maize and sorghum, is inflated with dispersed pseudogenes.</title>
        <authorList>
            <person name="Fletcher K."/>
            <person name="Martin F."/>
            <person name="Isakeit T."/>
            <person name="Cavanaugh K."/>
            <person name="Magill C."/>
            <person name="Michelmore R."/>
        </authorList>
    </citation>
    <scope>NUCLEOTIDE SEQUENCE [LARGE SCALE GENOMIC DNA]</scope>
    <source>
        <strain evidence="1">P6</strain>
    </source>
</reference>
<dbReference type="EMBL" id="CM047591">
    <property type="protein sequence ID" value="KAI9919162.1"/>
    <property type="molecule type" value="Genomic_DNA"/>
</dbReference>